<name>A0A2S7N2N1_9BACI</name>
<dbReference type="Proteomes" id="UP000239663">
    <property type="component" value="Unassembled WGS sequence"/>
</dbReference>
<evidence type="ECO:0008006" key="3">
    <source>
        <dbReference type="Google" id="ProtNLM"/>
    </source>
</evidence>
<dbReference type="EMBL" id="PKOZ01000002">
    <property type="protein sequence ID" value="PQD96258.1"/>
    <property type="molecule type" value="Genomic_DNA"/>
</dbReference>
<dbReference type="NCBIfam" id="NF038310">
    <property type="entry name" value="lysogeny_AimR"/>
    <property type="match status" value="1"/>
</dbReference>
<comment type="caution">
    <text evidence="1">The sequence shown here is derived from an EMBL/GenBank/DDBJ whole genome shotgun (WGS) entry which is preliminary data.</text>
</comment>
<evidence type="ECO:0000313" key="2">
    <source>
        <dbReference type="Proteomes" id="UP000239663"/>
    </source>
</evidence>
<organism evidence="1 2">
    <name type="scientific">Pradoshia eiseniae</name>
    <dbReference type="NCBI Taxonomy" id="2064768"/>
    <lineage>
        <taxon>Bacteria</taxon>
        <taxon>Bacillati</taxon>
        <taxon>Bacillota</taxon>
        <taxon>Bacilli</taxon>
        <taxon>Bacillales</taxon>
        <taxon>Bacillaceae</taxon>
        <taxon>Pradoshia</taxon>
    </lineage>
</organism>
<keyword evidence="2" id="KW-1185">Reference proteome</keyword>
<accession>A0A2S7N2N1</accession>
<sequence>MESMVFKDYMIKDDRQFSRFLMEKVNLLDTSQVNSNSILSSLNELYRNDYEKQKYFLQDYYCTYLDSMKPNILMEYYLMQGDIEELETLMQMERERGSKDMQTWITIYQILLKNQKGELSGTDLIDEIFKVKNTNSESLIFSLIVHLYGIQETGLFEPFHKVLKVVAPMVELMENEYLREAYRIRLMEMEAMTYLYMNEIEQCRAKCLEVIKRNELQFYFPIVYANFFHILGQSYMFENFEVAKYWVEQARDALLRLSGNRAADRTQYTVNTIDFLHSFWGIDIHTEPADEAEKAHRLIVLGRVNEAVDILDSLKRTRGYLTSYQLFYYGLATNDDSILSVARDVFTSNSNYFYLQLLDTENLHKYKNQIRRMNQ</sequence>
<gene>
    <name evidence="1" type="ORF">CYL18_06585</name>
</gene>
<dbReference type="OrthoDB" id="2828974at2"/>
<proteinExistence type="predicted"/>
<reference evidence="1 2" key="1">
    <citation type="submission" date="2017-12" db="EMBL/GenBank/DDBJ databases">
        <title>Taxonomic description and draft genome of Pradoshia cofamensis Gen. nov., sp. nov., a thermotolerant bacillale isolated from anterior gut of earthworm Eisenia fetida.</title>
        <authorList>
            <person name="Saha T."/>
            <person name="Chakraborty R."/>
        </authorList>
    </citation>
    <scope>NUCLEOTIDE SEQUENCE [LARGE SCALE GENOMIC DNA]</scope>
    <source>
        <strain evidence="1 2">EAG3</strain>
    </source>
</reference>
<dbReference type="Pfam" id="PF22871">
    <property type="entry name" value="AimR"/>
    <property type="match status" value="1"/>
</dbReference>
<evidence type="ECO:0000313" key="1">
    <source>
        <dbReference type="EMBL" id="PQD96258.1"/>
    </source>
</evidence>
<protein>
    <recommendedName>
        <fullName evidence="3">Transcriptional regulator</fullName>
    </recommendedName>
</protein>
<dbReference type="AlphaFoldDB" id="A0A2S7N2N1"/>
<dbReference type="InterPro" id="IPR047705">
    <property type="entry name" value="AimR-like"/>
</dbReference>